<evidence type="ECO:0000313" key="16">
    <source>
        <dbReference type="EMBL" id="NBJ25918.1"/>
    </source>
</evidence>
<dbReference type="GO" id="GO:0004386">
    <property type="term" value="F:helicase activity"/>
    <property type="evidence" value="ECO:0007669"/>
    <property type="project" value="UniProtKB-KW"/>
</dbReference>
<keyword evidence="2 13" id="KW-0547">Nucleotide-binding</keyword>
<keyword evidence="10" id="KW-0413">Isomerase</keyword>
<dbReference type="RefSeq" id="WP_161723837.1">
    <property type="nucleotide sequence ID" value="NZ_JAAAXI010000010.1"/>
</dbReference>
<feature type="domain" description="Helicase ATP-binding" evidence="14">
    <location>
        <begin position="292"/>
        <end position="453"/>
    </location>
</feature>
<evidence type="ECO:0000259" key="15">
    <source>
        <dbReference type="PROSITE" id="PS51194"/>
    </source>
</evidence>
<keyword evidence="9 13" id="KW-0234">DNA repair</keyword>
<feature type="domain" description="Helicase C-terminal" evidence="15">
    <location>
        <begin position="472"/>
        <end position="631"/>
    </location>
</feature>
<dbReference type="InterPro" id="IPR027417">
    <property type="entry name" value="P-loop_NTPase"/>
</dbReference>
<dbReference type="Pfam" id="PF00270">
    <property type="entry name" value="DEAD"/>
    <property type="match status" value="1"/>
</dbReference>
<evidence type="ECO:0000256" key="13">
    <source>
        <dbReference type="RuleBase" id="RU363016"/>
    </source>
</evidence>
<keyword evidence="6 13" id="KW-0067">ATP-binding</keyword>
<evidence type="ECO:0000313" key="17">
    <source>
        <dbReference type="Proteomes" id="UP000818323"/>
    </source>
</evidence>
<dbReference type="InterPro" id="IPR001650">
    <property type="entry name" value="Helicase_C-like"/>
</dbReference>
<dbReference type="NCBIfam" id="NF008164">
    <property type="entry name" value="PRK10917.1-2"/>
    <property type="match status" value="1"/>
</dbReference>
<dbReference type="PROSITE" id="PS51194">
    <property type="entry name" value="HELICASE_CTER"/>
    <property type="match status" value="1"/>
</dbReference>
<keyword evidence="7" id="KW-0238">DNA-binding</keyword>
<protein>
    <recommendedName>
        <fullName evidence="13">ATP-dependent DNA helicase RecG</fullName>
        <ecNumber evidence="13">5.6.2.4</ecNumber>
    </recommendedName>
</protein>
<comment type="caution">
    <text evidence="16">The sequence shown here is derived from an EMBL/GenBank/DDBJ whole genome shotgun (WGS) entry which is preliminary data.</text>
</comment>
<evidence type="ECO:0000256" key="2">
    <source>
        <dbReference type="ARBA" id="ARBA00022741"/>
    </source>
</evidence>
<evidence type="ECO:0000256" key="1">
    <source>
        <dbReference type="ARBA" id="ARBA00007504"/>
    </source>
</evidence>
<dbReference type="SMART" id="SM00490">
    <property type="entry name" value="HELICc"/>
    <property type="match status" value="1"/>
</dbReference>
<evidence type="ECO:0000256" key="9">
    <source>
        <dbReference type="ARBA" id="ARBA00023204"/>
    </source>
</evidence>
<dbReference type="Gene3D" id="2.40.50.140">
    <property type="entry name" value="Nucleic acid-binding proteins"/>
    <property type="match status" value="1"/>
</dbReference>
<evidence type="ECO:0000256" key="5">
    <source>
        <dbReference type="ARBA" id="ARBA00022806"/>
    </source>
</evidence>
<dbReference type="InterPro" id="IPR012340">
    <property type="entry name" value="NA-bd_OB-fold"/>
</dbReference>
<dbReference type="InterPro" id="IPR014001">
    <property type="entry name" value="Helicase_ATP-bd"/>
</dbReference>
<dbReference type="InterPro" id="IPR011545">
    <property type="entry name" value="DEAD/DEAH_box_helicase_dom"/>
</dbReference>
<dbReference type="CDD" id="cd04488">
    <property type="entry name" value="RecG_wedge_OBF"/>
    <property type="match status" value="1"/>
</dbReference>
<comment type="function">
    <text evidence="13">Plays a critical role in recombination and DNA repair. Helps process Holliday junction intermediates to mature products by catalyzing branch migration. Has replication fork regression activity, unwinds stalled or blocked replication forks to make a HJ that can be resolved. Has a DNA unwinding activity characteristic of a DNA helicase with 3'-5' polarity.</text>
</comment>
<evidence type="ECO:0000256" key="4">
    <source>
        <dbReference type="ARBA" id="ARBA00022801"/>
    </source>
</evidence>
<dbReference type="Pfam" id="PF01336">
    <property type="entry name" value="tRNA_anti-codon"/>
    <property type="match status" value="1"/>
</dbReference>
<evidence type="ECO:0000256" key="12">
    <source>
        <dbReference type="ARBA" id="ARBA00048988"/>
    </source>
</evidence>
<comment type="catalytic activity">
    <reaction evidence="11 13">
        <text>Couples ATP hydrolysis with the unwinding of duplex DNA by translocating in the 3'-5' direction.</text>
        <dbReference type="EC" id="5.6.2.4"/>
    </reaction>
</comment>
<dbReference type="SUPFAM" id="SSF50249">
    <property type="entry name" value="Nucleic acid-binding proteins"/>
    <property type="match status" value="1"/>
</dbReference>
<dbReference type="EC" id="5.6.2.4" evidence="13"/>
<dbReference type="InterPro" id="IPR047112">
    <property type="entry name" value="RecG/Mfd"/>
</dbReference>
<proteinExistence type="inferred from homology"/>
<organism evidence="16 17">
    <name type="scientific">Microvirga arsenatis</name>
    <dbReference type="NCBI Taxonomy" id="2692265"/>
    <lineage>
        <taxon>Bacteria</taxon>
        <taxon>Pseudomonadati</taxon>
        <taxon>Pseudomonadota</taxon>
        <taxon>Alphaproteobacteria</taxon>
        <taxon>Hyphomicrobiales</taxon>
        <taxon>Methylobacteriaceae</taxon>
        <taxon>Microvirga</taxon>
    </lineage>
</organism>
<evidence type="ECO:0000256" key="3">
    <source>
        <dbReference type="ARBA" id="ARBA00022763"/>
    </source>
</evidence>
<dbReference type="CDD" id="cd17992">
    <property type="entry name" value="DEXHc_RecG"/>
    <property type="match status" value="1"/>
</dbReference>
<dbReference type="InterPro" id="IPR004365">
    <property type="entry name" value="NA-bd_OB_tRNA"/>
</dbReference>
<gene>
    <name evidence="16" type="primary">recG</name>
    <name evidence="16" type="ORF">GR303_16295</name>
</gene>
<dbReference type="InterPro" id="IPR045562">
    <property type="entry name" value="RecG_dom3_C"/>
</dbReference>
<evidence type="ECO:0000256" key="7">
    <source>
        <dbReference type="ARBA" id="ARBA00023125"/>
    </source>
</evidence>
<dbReference type="SMART" id="SM00487">
    <property type="entry name" value="DEXDc"/>
    <property type="match status" value="1"/>
</dbReference>
<keyword evidence="4 13" id="KW-0378">Hydrolase</keyword>
<dbReference type="Gene3D" id="3.40.50.300">
    <property type="entry name" value="P-loop containing nucleotide triphosphate hydrolases"/>
    <property type="match status" value="2"/>
</dbReference>
<dbReference type="SUPFAM" id="SSF52540">
    <property type="entry name" value="P-loop containing nucleoside triphosphate hydrolases"/>
    <property type="match status" value="2"/>
</dbReference>
<dbReference type="Pfam" id="PF00271">
    <property type="entry name" value="Helicase_C"/>
    <property type="match status" value="1"/>
</dbReference>
<dbReference type="Proteomes" id="UP000818323">
    <property type="component" value="Unassembled WGS sequence"/>
</dbReference>
<dbReference type="PROSITE" id="PS51192">
    <property type="entry name" value="HELICASE_ATP_BIND_1"/>
    <property type="match status" value="1"/>
</dbReference>
<comment type="catalytic activity">
    <reaction evidence="12 13">
        <text>ATP + H2O = ADP + phosphate + H(+)</text>
        <dbReference type="Rhea" id="RHEA:13065"/>
        <dbReference type="ChEBI" id="CHEBI:15377"/>
        <dbReference type="ChEBI" id="CHEBI:15378"/>
        <dbReference type="ChEBI" id="CHEBI:30616"/>
        <dbReference type="ChEBI" id="CHEBI:43474"/>
        <dbReference type="ChEBI" id="CHEBI:456216"/>
        <dbReference type="EC" id="5.6.2.4"/>
    </reaction>
</comment>
<reference evidence="16 17" key="1">
    <citation type="submission" date="2020-01" db="EMBL/GenBank/DDBJ databases">
        <title>Microvirga sp. nov., an arsenate reduction bacterium isolated from Tibet hotspring sediments.</title>
        <authorList>
            <person name="Yuan C.-G."/>
        </authorList>
    </citation>
    <scope>NUCLEOTIDE SEQUENCE [LARGE SCALE GENOMIC DNA]</scope>
    <source>
        <strain evidence="16 17">SYSU G3D203</strain>
    </source>
</reference>
<dbReference type="PANTHER" id="PTHR47964">
    <property type="entry name" value="ATP-DEPENDENT DNA HELICASE HOMOLOG RECG, CHLOROPLASTIC"/>
    <property type="match status" value="1"/>
</dbReference>
<dbReference type="EMBL" id="JAAAXJ010000009">
    <property type="protein sequence ID" value="NBJ25918.1"/>
    <property type="molecule type" value="Genomic_DNA"/>
</dbReference>
<comment type="similarity">
    <text evidence="1 13">Belongs to the helicase family. RecG subfamily.</text>
</comment>
<keyword evidence="8 13" id="KW-0233">DNA recombination</keyword>
<accession>A0ABW9Z0Q0</accession>
<evidence type="ECO:0000256" key="10">
    <source>
        <dbReference type="ARBA" id="ARBA00023235"/>
    </source>
</evidence>
<keyword evidence="3 13" id="KW-0227">DNA damage</keyword>
<dbReference type="Pfam" id="PF19833">
    <property type="entry name" value="RecG_dom3_C"/>
    <property type="match status" value="1"/>
</dbReference>
<evidence type="ECO:0000256" key="8">
    <source>
        <dbReference type="ARBA" id="ARBA00023172"/>
    </source>
</evidence>
<dbReference type="NCBIfam" id="TIGR00643">
    <property type="entry name" value="recG"/>
    <property type="match status" value="1"/>
</dbReference>
<evidence type="ECO:0000256" key="11">
    <source>
        <dbReference type="ARBA" id="ARBA00034617"/>
    </source>
</evidence>
<name>A0ABW9Z0Q0_9HYPH</name>
<dbReference type="InterPro" id="IPR004609">
    <property type="entry name" value="ATP-dep_DNA_helicase_RecG"/>
</dbReference>
<sequence length="705" mass="76696">MSLRPSILDPLFAPASTLPGVGPKIAPLLDRLLGEPGKPARVADLLFHVPTSGVSREMKGSIADAPVGEPVTLSVTVVAHRPPPPGRRAPYRILVEDETGDVSLVFFNGHRARLEKLLPVGERRYVSGKIELWDGRRQMVHPDRILDERGIENLPAVEAIYGLTEGLSSRMVGRYIAAALDKIPSLPEWQDPAWMDRNALPDFRQALFALHRPDSAAQLSEDALTKSAPRRRLAYDELLASQLALALVRSRMRRLPGRVNAGDGHLIERLKAALPFGLTASQEKAIQDIRRDLVSDKKMLRLLQGDVGSGKTVVGLLTMASAIEAGRQAAMMAPTEILARQHYERLAPMAEQAGLTIALLTGREKGVARRTILAGLADGSIQIVVGTHALFQEGVAFQDLGVAVVDEQHRFGVHQRLALGSKGEAVDILVMTATPIPRTLALTYFGDMDVSVLSEKPAGRKPIATKLISIDRLDEVIGGIGRAIANGDQVYWVCPLVGESESIDLAAAEERFEMLKGFFGDRVGLVHGKMAGKDKDAAMERFSTGETKVLVSTTVIEVGVDVPNATIMVIEHAERFGLAQLHQLRGRIGRGSKPSTCLLVYKGPLGQVAQARIEMMRQTEDGFRIAEEDLRLRGEGEVLGTRQSGTPGFKLARLEVDGDLLGAARDDARLIVDRDPDLVSERGQALRVLLYLFERDSAIRLLRAG</sequence>
<keyword evidence="17" id="KW-1185">Reference proteome</keyword>
<dbReference type="NCBIfam" id="NF008168">
    <property type="entry name" value="PRK10917.2-2"/>
    <property type="match status" value="1"/>
</dbReference>
<evidence type="ECO:0000256" key="6">
    <source>
        <dbReference type="ARBA" id="ARBA00022840"/>
    </source>
</evidence>
<keyword evidence="5 13" id="KW-0347">Helicase</keyword>
<evidence type="ECO:0000259" key="14">
    <source>
        <dbReference type="PROSITE" id="PS51192"/>
    </source>
</evidence>
<dbReference type="PANTHER" id="PTHR47964:SF1">
    <property type="entry name" value="ATP-DEPENDENT DNA HELICASE HOMOLOG RECG, CHLOROPLASTIC"/>
    <property type="match status" value="1"/>
</dbReference>